<name>A0AAV1SWJ6_9ROSI</name>
<evidence type="ECO:0000313" key="2">
    <source>
        <dbReference type="EMBL" id="CAK7357462.1"/>
    </source>
</evidence>
<gene>
    <name evidence="2" type="ORF">DCAF_LOCUS27751</name>
</gene>
<feature type="compositionally biased region" description="Basic and acidic residues" evidence="1">
    <location>
        <begin position="39"/>
        <end position="48"/>
    </location>
</feature>
<dbReference type="AlphaFoldDB" id="A0AAV1SWJ6"/>
<reference evidence="2 3" key="1">
    <citation type="submission" date="2024-01" db="EMBL/GenBank/DDBJ databases">
        <authorList>
            <person name="Waweru B."/>
        </authorList>
    </citation>
    <scope>NUCLEOTIDE SEQUENCE [LARGE SCALE GENOMIC DNA]</scope>
</reference>
<protein>
    <submittedName>
        <fullName evidence="2">Uncharacterized protein</fullName>
    </submittedName>
</protein>
<evidence type="ECO:0000313" key="3">
    <source>
        <dbReference type="Proteomes" id="UP001314170"/>
    </source>
</evidence>
<proteinExistence type="predicted"/>
<comment type="caution">
    <text evidence="2">The sequence shown here is derived from an EMBL/GenBank/DDBJ whole genome shotgun (WGS) entry which is preliminary data.</text>
</comment>
<sequence length="144" mass="16597">MKPKKLGKNGSKKENRRFMPTCFGFAFCDAMSSAFEGVGNEKKLENSTKTDQPICKNNKNNDGNKPSTTTMSRGNNNEQQREDPVSKARYSSFQHWQDSEEKTPKGRIFSVSFLDYSNLCKVKTIWKIKKEMKPSPWITTKERE</sequence>
<organism evidence="2 3">
    <name type="scientific">Dovyalis caffra</name>
    <dbReference type="NCBI Taxonomy" id="77055"/>
    <lineage>
        <taxon>Eukaryota</taxon>
        <taxon>Viridiplantae</taxon>
        <taxon>Streptophyta</taxon>
        <taxon>Embryophyta</taxon>
        <taxon>Tracheophyta</taxon>
        <taxon>Spermatophyta</taxon>
        <taxon>Magnoliopsida</taxon>
        <taxon>eudicotyledons</taxon>
        <taxon>Gunneridae</taxon>
        <taxon>Pentapetalae</taxon>
        <taxon>rosids</taxon>
        <taxon>fabids</taxon>
        <taxon>Malpighiales</taxon>
        <taxon>Salicaceae</taxon>
        <taxon>Flacourtieae</taxon>
        <taxon>Dovyalis</taxon>
    </lineage>
</organism>
<evidence type="ECO:0000256" key="1">
    <source>
        <dbReference type="SAM" id="MobiDB-lite"/>
    </source>
</evidence>
<accession>A0AAV1SWJ6</accession>
<feature type="compositionally biased region" description="Polar residues" evidence="1">
    <location>
        <begin position="49"/>
        <end position="78"/>
    </location>
</feature>
<feature type="region of interest" description="Disordered" evidence="1">
    <location>
        <begin position="39"/>
        <end position="102"/>
    </location>
</feature>
<keyword evidence="3" id="KW-1185">Reference proteome</keyword>
<dbReference type="Proteomes" id="UP001314170">
    <property type="component" value="Unassembled WGS sequence"/>
</dbReference>
<dbReference type="EMBL" id="CAWUPB010001199">
    <property type="protein sequence ID" value="CAK7357462.1"/>
    <property type="molecule type" value="Genomic_DNA"/>
</dbReference>